<dbReference type="Gene3D" id="3.90.245.10">
    <property type="entry name" value="Ribonucleoside hydrolase-like"/>
    <property type="match status" value="1"/>
</dbReference>
<organism evidence="5 6">
    <name type="scientific">Gordonia jinhuaensis</name>
    <dbReference type="NCBI Taxonomy" id="1517702"/>
    <lineage>
        <taxon>Bacteria</taxon>
        <taxon>Bacillati</taxon>
        <taxon>Actinomycetota</taxon>
        <taxon>Actinomycetes</taxon>
        <taxon>Mycobacteriales</taxon>
        <taxon>Gordoniaceae</taxon>
        <taxon>Gordonia</taxon>
    </lineage>
</organism>
<dbReference type="PANTHER" id="PTHR12304:SF4">
    <property type="entry name" value="URIDINE NUCLEOSIDASE"/>
    <property type="match status" value="1"/>
</dbReference>
<dbReference type="GO" id="GO:0006152">
    <property type="term" value="P:purine nucleoside catabolic process"/>
    <property type="evidence" value="ECO:0007669"/>
    <property type="project" value="TreeGrafter"/>
</dbReference>
<evidence type="ECO:0000256" key="2">
    <source>
        <dbReference type="ARBA" id="ARBA00023295"/>
    </source>
</evidence>
<keyword evidence="2" id="KW-0326">Glycosidase</keyword>
<feature type="region of interest" description="Disordered" evidence="3">
    <location>
        <begin position="1"/>
        <end position="28"/>
    </location>
</feature>
<dbReference type="Pfam" id="PF01156">
    <property type="entry name" value="IU_nuc_hydro"/>
    <property type="match status" value="1"/>
</dbReference>
<dbReference type="InterPro" id="IPR001910">
    <property type="entry name" value="Inosine/uridine_hydrolase_dom"/>
</dbReference>
<dbReference type="AlphaFoldDB" id="A0A916T044"/>
<dbReference type="EMBL" id="BMGC01000005">
    <property type="protein sequence ID" value="GGB24500.1"/>
    <property type="molecule type" value="Genomic_DNA"/>
</dbReference>
<evidence type="ECO:0000259" key="4">
    <source>
        <dbReference type="Pfam" id="PF01156"/>
    </source>
</evidence>
<dbReference type="SUPFAM" id="SSF53590">
    <property type="entry name" value="Nucleoside hydrolase"/>
    <property type="match status" value="1"/>
</dbReference>
<sequence>MADLNDHNSEHIATGRHTTSEKITAGKSSGPARPLLLDCDTGIDDSLALLYLLSRPEVSLVSVVSTAGNVPVDVVAANNLAWLCLVGRADIPVYVGSAEPLVEPLRTTEDTHGPHGVGYAALPPAFTPPAAQDAATAWIDASLTHPGELIGLVTGPSTSLSRAITRDPGLPARLAGLVIMGGTFLHPGNTAPTVEWNVAVDPESLAHVLVSFGHGGAPAPVICPLDLTEQAVFTPAHLSRLAELANSQPVERPSAGDTRGAASVASNPVVRHLVDALRFYFEFHADHDEGYIAHAHDPFAAAVAIGAADVTTRSACVDVELRGTLTRATTVADDRGFWGRPDNASIATAADMDAFLDDLVESIARLANAVGQT</sequence>
<keyword evidence="1 5" id="KW-0378">Hydrolase</keyword>
<evidence type="ECO:0000256" key="1">
    <source>
        <dbReference type="ARBA" id="ARBA00022801"/>
    </source>
</evidence>
<proteinExistence type="predicted"/>
<keyword evidence="6" id="KW-1185">Reference proteome</keyword>
<evidence type="ECO:0000313" key="5">
    <source>
        <dbReference type="EMBL" id="GGB24500.1"/>
    </source>
</evidence>
<evidence type="ECO:0000256" key="3">
    <source>
        <dbReference type="SAM" id="MobiDB-lite"/>
    </source>
</evidence>
<dbReference type="GO" id="GO:0008477">
    <property type="term" value="F:purine nucleosidase activity"/>
    <property type="evidence" value="ECO:0007669"/>
    <property type="project" value="TreeGrafter"/>
</dbReference>
<comment type="caution">
    <text evidence="5">The sequence shown here is derived from an EMBL/GenBank/DDBJ whole genome shotgun (WGS) entry which is preliminary data.</text>
</comment>
<reference evidence="5" key="2">
    <citation type="submission" date="2020-09" db="EMBL/GenBank/DDBJ databases">
        <authorList>
            <person name="Sun Q."/>
            <person name="Zhou Y."/>
        </authorList>
    </citation>
    <scope>NUCLEOTIDE SEQUENCE</scope>
    <source>
        <strain evidence="5">CGMCC 1.12827</strain>
    </source>
</reference>
<feature type="compositionally biased region" description="Basic and acidic residues" evidence="3">
    <location>
        <begin position="1"/>
        <end position="10"/>
    </location>
</feature>
<dbReference type="InterPro" id="IPR036452">
    <property type="entry name" value="Ribo_hydro-like"/>
</dbReference>
<dbReference type="PANTHER" id="PTHR12304">
    <property type="entry name" value="INOSINE-URIDINE PREFERRING NUCLEOSIDE HYDROLASE"/>
    <property type="match status" value="1"/>
</dbReference>
<feature type="domain" description="Inosine/uridine-preferring nucleoside hydrolase" evidence="4">
    <location>
        <begin position="36"/>
        <end position="357"/>
    </location>
</feature>
<gene>
    <name evidence="5" type="ORF">GCM10011489_10910</name>
</gene>
<reference evidence="5" key="1">
    <citation type="journal article" date="2014" name="Int. J. Syst. Evol. Microbiol.">
        <title>Complete genome sequence of Corynebacterium casei LMG S-19264T (=DSM 44701T), isolated from a smear-ripened cheese.</title>
        <authorList>
            <consortium name="US DOE Joint Genome Institute (JGI-PGF)"/>
            <person name="Walter F."/>
            <person name="Albersmeier A."/>
            <person name="Kalinowski J."/>
            <person name="Ruckert C."/>
        </authorList>
    </citation>
    <scope>NUCLEOTIDE SEQUENCE</scope>
    <source>
        <strain evidence="5">CGMCC 1.12827</strain>
    </source>
</reference>
<protein>
    <submittedName>
        <fullName evidence="5">Nucleoside hydrolase</fullName>
    </submittedName>
</protein>
<evidence type="ECO:0000313" key="6">
    <source>
        <dbReference type="Proteomes" id="UP000621454"/>
    </source>
</evidence>
<dbReference type="GO" id="GO:0005829">
    <property type="term" value="C:cytosol"/>
    <property type="evidence" value="ECO:0007669"/>
    <property type="project" value="TreeGrafter"/>
</dbReference>
<dbReference type="InterPro" id="IPR023186">
    <property type="entry name" value="IUNH"/>
</dbReference>
<name>A0A916T044_9ACTN</name>
<dbReference type="Proteomes" id="UP000621454">
    <property type="component" value="Unassembled WGS sequence"/>
</dbReference>
<accession>A0A916T044</accession>